<comment type="caution">
    <text evidence="19">The sequence shown here is derived from an EMBL/GenBank/DDBJ whole genome shotgun (WGS) entry which is preliminary data.</text>
</comment>
<dbReference type="PANTHER" id="PTHR10903">
    <property type="entry name" value="GTPASE, IMAP FAMILY MEMBER-RELATED"/>
    <property type="match status" value="1"/>
</dbReference>
<evidence type="ECO:0000256" key="5">
    <source>
        <dbReference type="ARBA" id="ARBA00022692"/>
    </source>
</evidence>
<dbReference type="InterPro" id="IPR005690">
    <property type="entry name" value="Toc86_159"/>
</dbReference>
<keyword evidence="20" id="KW-1185">Reference proteome</keyword>
<evidence type="ECO:0000256" key="14">
    <source>
        <dbReference type="ARBA" id="ARBA00023136"/>
    </source>
</evidence>
<feature type="domain" description="AIG1-type G" evidence="18">
    <location>
        <begin position="171"/>
        <end position="402"/>
    </location>
</feature>
<evidence type="ECO:0000313" key="19">
    <source>
        <dbReference type="EMBL" id="GAV89159.1"/>
    </source>
</evidence>
<dbReference type="FunCoup" id="A0A1Q3D9N3">
    <property type="interactions" value="1946"/>
</dbReference>
<dbReference type="Pfam" id="PF11886">
    <property type="entry name" value="TOC159_MAD"/>
    <property type="match status" value="1"/>
</dbReference>
<gene>
    <name evidence="19" type="ORF">CFOL_v3_32578</name>
</gene>
<dbReference type="InParanoid" id="A0A1Q3D9N3"/>
<dbReference type="AlphaFoldDB" id="A0A1Q3D9N3"/>
<name>A0A1Q3D9N3_CEPFO</name>
<dbReference type="InterPro" id="IPR045058">
    <property type="entry name" value="GIMA/IAN/Toc"/>
</dbReference>
<comment type="similarity">
    <text evidence="16">Belongs to the TRAFAC class TrmE-Era-EngA-EngB-Septin-like GTPase superfamily. AIG1/Toc34/Toc159-like paraseptin GTPase family. TOC159 subfamily.</text>
</comment>
<evidence type="ECO:0000256" key="17">
    <source>
        <dbReference type="SAM" id="MobiDB-lite"/>
    </source>
</evidence>
<protein>
    <submittedName>
        <fullName evidence="19">AIG1 domain-containing protein/DUF3406 domain-containing protein</fullName>
    </submittedName>
</protein>
<keyword evidence="11" id="KW-0653">Protein transport</keyword>
<feature type="region of interest" description="Disordered" evidence="17">
    <location>
        <begin position="35"/>
        <end position="67"/>
    </location>
</feature>
<dbReference type="GO" id="GO:0045036">
    <property type="term" value="P:protein targeting to chloroplast"/>
    <property type="evidence" value="ECO:0007669"/>
    <property type="project" value="InterPro"/>
</dbReference>
<dbReference type="NCBIfam" id="TIGR00993">
    <property type="entry name" value="3a0901s04IAP86"/>
    <property type="match status" value="1"/>
</dbReference>
<evidence type="ECO:0000256" key="16">
    <source>
        <dbReference type="ARBA" id="ARBA00023775"/>
    </source>
</evidence>
<accession>A0A1Q3D9N3</accession>
<dbReference type="PROSITE" id="PS51720">
    <property type="entry name" value="G_AIG1"/>
    <property type="match status" value="1"/>
</dbReference>
<dbReference type="Gene3D" id="3.40.50.300">
    <property type="entry name" value="P-loop containing nucleotide triphosphate hydrolases"/>
    <property type="match status" value="1"/>
</dbReference>
<dbReference type="PANTHER" id="PTHR10903:SF68">
    <property type="entry name" value="TRANSLOCASE OF CHLOROPLAST 90, CHLOROPLASTIC"/>
    <property type="match status" value="1"/>
</dbReference>
<keyword evidence="2" id="KW-0813">Transport</keyword>
<evidence type="ECO:0000313" key="20">
    <source>
        <dbReference type="Proteomes" id="UP000187406"/>
    </source>
</evidence>
<comment type="subcellular location">
    <subcellularLocation>
        <location evidence="15">Plastid</location>
        <location evidence="15">Chloroplast outer membrane</location>
        <topology evidence="15">Single-pass membrane protein</topology>
    </subcellularLocation>
</comment>
<dbReference type="GO" id="GO:0009707">
    <property type="term" value="C:chloroplast outer membrane"/>
    <property type="evidence" value="ECO:0007669"/>
    <property type="project" value="UniProtKB-SubCell"/>
</dbReference>
<feature type="compositionally biased region" description="Polar residues" evidence="17">
    <location>
        <begin position="41"/>
        <end position="52"/>
    </location>
</feature>
<evidence type="ECO:0000256" key="4">
    <source>
        <dbReference type="ARBA" id="ARBA00022640"/>
    </source>
</evidence>
<keyword evidence="3" id="KW-0150">Chloroplast</keyword>
<keyword evidence="4" id="KW-0934">Plastid</keyword>
<dbReference type="SUPFAM" id="SSF52540">
    <property type="entry name" value="P-loop containing nucleoside triphosphate hydrolases"/>
    <property type="match status" value="1"/>
</dbReference>
<dbReference type="GO" id="GO:0003924">
    <property type="term" value="F:GTPase activity"/>
    <property type="evidence" value="ECO:0007669"/>
    <property type="project" value="InterPro"/>
</dbReference>
<evidence type="ECO:0000256" key="15">
    <source>
        <dbReference type="ARBA" id="ARBA00023766"/>
    </source>
</evidence>
<evidence type="ECO:0000256" key="10">
    <source>
        <dbReference type="ARBA" id="ARBA00022842"/>
    </source>
</evidence>
<proteinExistence type="inferred from homology"/>
<evidence type="ECO:0000256" key="6">
    <source>
        <dbReference type="ARBA" id="ARBA00022723"/>
    </source>
</evidence>
<evidence type="ECO:0000256" key="9">
    <source>
        <dbReference type="ARBA" id="ARBA00022805"/>
    </source>
</evidence>
<keyword evidence="13" id="KW-0342">GTP-binding</keyword>
<dbReference type="InterPro" id="IPR027417">
    <property type="entry name" value="P-loop_NTPase"/>
</dbReference>
<dbReference type="STRING" id="3775.A0A1Q3D9N3"/>
<evidence type="ECO:0000256" key="1">
    <source>
        <dbReference type="ARBA" id="ARBA00001946"/>
    </source>
</evidence>
<evidence type="ECO:0000256" key="8">
    <source>
        <dbReference type="ARBA" id="ARBA00022801"/>
    </source>
</evidence>
<dbReference type="GO" id="GO:0005525">
    <property type="term" value="F:GTP binding"/>
    <property type="evidence" value="ECO:0007669"/>
    <property type="project" value="UniProtKB-KW"/>
</dbReference>
<keyword evidence="9" id="KW-1002">Plastid outer membrane</keyword>
<evidence type="ECO:0000256" key="7">
    <source>
        <dbReference type="ARBA" id="ARBA00022741"/>
    </source>
</evidence>
<dbReference type="EMBL" id="BDDD01005294">
    <property type="protein sequence ID" value="GAV89159.1"/>
    <property type="molecule type" value="Genomic_DNA"/>
</dbReference>
<keyword evidence="12" id="KW-1133">Transmembrane helix</keyword>
<keyword evidence="14" id="KW-0472">Membrane</keyword>
<dbReference type="Pfam" id="PF04548">
    <property type="entry name" value="AIG1"/>
    <property type="match status" value="1"/>
</dbReference>
<evidence type="ECO:0000256" key="12">
    <source>
        <dbReference type="ARBA" id="ARBA00022989"/>
    </source>
</evidence>
<dbReference type="GO" id="GO:0015031">
    <property type="term" value="P:protein transport"/>
    <property type="evidence" value="ECO:0007669"/>
    <property type="project" value="UniProtKB-KW"/>
</dbReference>
<keyword evidence="6" id="KW-0479">Metal-binding</keyword>
<reference evidence="20" key="1">
    <citation type="submission" date="2016-04" db="EMBL/GenBank/DDBJ databases">
        <title>Cephalotus genome sequencing.</title>
        <authorList>
            <person name="Fukushima K."/>
            <person name="Hasebe M."/>
            <person name="Fang X."/>
        </authorList>
    </citation>
    <scope>NUCLEOTIDE SEQUENCE [LARGE SCALE GENOMIC DNA]</scope>
    <source>
        <strain evidence="20">cv. St1</strain>
    </source>
</reference>
<dbReference type="FunFam" id="3.40.50.300:FF:000413">
    <property type="entry name" value="Translocase of chloroplast 120, chloroplastic"/>
    <property type="match status" value="1"/>
</dbReference>
<organism evidence="19 20">
    <name type="scientific">Cephalotus follicularis</name>
    <name type="common">Albany pitcher plant</name>
    <dbReference type="NCBI Taxonomy" id="3775"/>
    <lineage>
        <taxon>Eukaryota</taxon>
        <taxon>Viridiplantae</taxon>
        <taxon>Streptophyta</taxon>
        <taxon>Embryophyta</taxon>
        <taxon>Tracheophyta</taxon>
        <taxon>Spermatophyta</taxon>
        <taxon>Magnoliopsida</taxon>
        <taxon>eudicotyledons</taxon>
        <taxon>Gunneridae</taxon>
        <taxon>Pentapetalae</taxon>
        <taxon>rosids</taxon>
        <taxon>fabids</taxon>
        <taxon>Oxalidales</taxon>
        <taxon>Cephalotaceae</taxon>
        <taxon>Cephalotus</taxon>
    </lineage>
</organism>
<comment type="cofactor">
    <cofactor evidence="1">
        <name>Mg(2+)</name>
        <dbReference type="ChEBI" id="CHEBI:18420"/>
    </cofactor>
</comment>
<evidence type="ECO:0000256" key="13">
    <source>
        <dbReference type="ARBA" id="ARBA00023134"/>
    </source>
</evidence>
<evidence type="ECO:0000259" key="18">
    <source>
        <dbReference type="PROSITE" id="PS51720"/>
    </source>
</evidence>
<evidence type="ECO:0000256" key="11">
    <source>
        <dbReference type="ARBA" id="ARBA00022927"/>
    </source>
</evidence>
<keyword evidence="8" id="KW-0378">Hydrolase</keyword>
<dbReference type="InterPro" id="IPR024283">
    <property type="entry name" value="TOC159_MAD"/>
</dbReference>
<evidence type="ECO:0000256" key="2">
    <source>
        <dbReference type="ARBA" id="ARBA00022448"/>
    </source>
</evidence>
<evidence type="ECO:0000256" key="3">
    <source>
        <dbReference type="ARBA" id="ARBA00022528"/>
    </source>
</evidence>
<dbReference type="InterPro" id="IPR006703">
    <property type="entry name" value="G_AIG1"/>
</dbReference>
<dbReference type="GO" id="GO:0046872">
    <property type="term" value="F:metal ion binding"/>
    <property type="evidence" value="ECO:0007669"/>
    <property type="project" value="UniProtKB-KW"/>
</dbReference>
<keyword evidence="7" id="KW-0547">Nucleotide-binding</keyword>
<dbReference type="Proteomes" id="UP000187406">
    <property type="component" value="Unassembled WGS sequence"/>
</dbReference>
<sequence length="798" mass="89305">MKGVGEWVFSQILSKSLAKCRPLWVGGSLSREGTADEEYHNQGSSSTTSGLEATSLPRDTLCSSDSNQESVPQISLQELPSEIYCQSSHATDEKRMDLLESVENLQIKFSRLLQRLGQSVDNLLVAKVLYRIHLASLIRAGESDLKRINLKDDRARALAREQEETGLPELDFPIRILVLGKTGVGKSATINSIFDQLKAETDAFRPSTDCIQEVMGTVSGIKITFIDTPGFLPPSPHNIRRNKKIMLSVKRFIRKCPPDIVLYCERLDLVNMGYSDFPLLKLMTEIFGSALWFNTILVMTHSSSNLPEGPNGYPVDYESYVSQCTNFVQYHIHQTVSDSKLQNPVLLVENHFQCEKNLMGEKVLPNGQVWKSRFLLLCICTKVLGDANSLLKFRDSIELGPLSNTRQPSLPHLLSCLLRHRSVSSPSEAEHEIDEILLSEVGEEDEYDQLPSIRILTKSQFERLTKSQKKAYLDELDYRETLYLKKKLNVECRRRKENKLSKDENLPEDDNLDELASPEALLLPDMVVPPSFDSDNPVHRYRCLITNEQWLARPVFDPQGWDHDVGFDGINLETAGEMRKNVFASISVQTSKDKQVFSIQSECAAAYMLPLGPTYSIGLDVQSAGKDLIYTVHSNAKLRTLKYNVTDCGISFTSIGDKCYVGGKLEDTITVGKRIKFVMNAGEMGGLGQVAYGGSFEATLRGRDYPVRNENVSLMMTILSFNKEVVLGGGFQSEFSLSRGIKVAMNANLNSQKMGRVSIKLNSSEHMEIALVAIFSLFKGLFGGKANENRRREAMETG</sequence>
<keyword evidence="10" id="KW-0460">Magnesium</keyword>
<keyword evidence="5" id="KW-0812">Transmembrane</keyword>
<dbReference type="OrthoDB" id="8954335at2759"/>